<accession>A0A0L0SAI7</accession>
<evidence type="ECO:0000313" key="3">
    <source>
        <dbReference type="Proteomes" id="UP000054350"/>
    </source>
</evidence>
<feature type="region of interest" description="Disordered" evidence="1">
    <location>
        <begin position="1"/>
        <end position="89"/>
    </location>
</feature>
<gene>
    <name evidence="2" type="ORF">AMAG_03755</name>
</gene>
<name>A0A0L0SAI7_ALLM3</name>
<evidence type="ECO:0000313" key="2">
    <source>
        <dbReference type="EMBL" id="KNE59481.1"/>
    </source>
</evidence>
<protein>
    <submittedName>
        <fullName evidence="2">Uncharacterized protein</fullName>
    </submittedName>
</protein>
<reference evidence="3" key="2">
    <citation type="submission" date="2009-11" db="EMBL/GenBank/DDBJ databases">
        <title>The Genome Sequence of Allomyces macrogynus strain ATCC 38327.</title>
        <authorList>
            <consortium name="The Broad Institute Genome Sequencing Platform"/>
            <person name="Russ C."/>
            <person name="Cuomo C."/>
            <person name="Shea T."/>
            <person name="Young S.K."/>
            <person name="Zeng Q."/>
            <person name="Koehrsen M."/>
            <person name="Haas B."/>
            <person name="Borodovsky M."/>
            <person name="Guigo R."/>
            <person name="Alvarado L."/>
            <person name="Berlin A."/>
            <person name="Borenstein D."/>
            <person name="Chen Z."/>
            <person name="Engels R."/>
            <person name="Freedman E."/>
            <person name="Gellesch M."/>
            <person name="Goldberg J."/>
            <person name="Griggs A."/>
            <person name="Gujja S."/>
            <person name="Heiman D."/>
            <person name="Hepburn T."/>
            <person name="Howarth C."/>
            <person name="Jen D."/>
            <person name="Larson L."/>
            <person name="Lewis B."/>
            <person name="Mehta T."/>
            <person name="Park D."/>
            <person name="Pearson M."/>
            <person name="Roberts A."/>
            <person name="Saif S."/>
            <person name="Shenoy N."/>
            <person name="Sisk P."/>
            <person name="Stolte C."/>
            <person name="Sykes S."/>
            <person name="Walk T."/>
            <person name="White J."/>
            <person name="Yandava C."/>
            <person name="Burger G."/>
            <person name="Gray M.W."/>
            <person name="Holland P.W.H."/>
            <person name="King N."/>
            <person name="Lang F.B.F."/>
            <person name="Roger A.J."/>
            <person name="Ruiz-Trillo I."/>
            <person name="Lander E."/>
            <person name="Nusbaum C."/>
        </authorList>
    </citation>
    <scope>NUCLEOTIDE SEQUENCE [LARGE SCALE GENOMIC DNA]</scope>
    <source>
        <strain evidence="3">ATCC 38327</strain>
    </source>
</reference>
<evidence type="ECO:0000256" key="1">
    <source>
        <dbReference type="SAM" id="MobiDB-lite"/>
    </source>
</evidence>
<dbReference type="EMBL" id="GG745334">
    <property type="protein sequence ID" value="KNE59481.1"/>
    <property type="molecule type" value="Genomic_DNA"/>
</dbReference>
<sequence length="292" mass="29415">MDPSQQQPPRGPRPGPTPTPAVVNAGDIDEPHDATHARAPRHASYGYTSHHHVPGAPEWRGSAETAPVANASWPPLPPPPMHPHSPFERALMPQQGAGTAAGAAPNPTAAAAIHAPADNSMPPWDNSNGNHARYARADRDRPSFAPSPAWPRATDAASLDAHNSTASRPGSLHAAAPAPTMGTDTTPAGSGGPSAGASRRGPPAAATTPRMTGPATARGHGDYAHAAAHQGPPPSAAHDLDDAYAAQPPGAIASRMPPGAGPGPAGGAALSEGEGRTRLLYGGGDLAPARRR</sequence>
<dbReference type="VEuPathDB" id="FungiDB:AMAG_03755"/>
<reference evidence="2 3" key="1">
    <citation type="submission" date="2009-11" db="EMBL/GenBank/DDBJ databases">
        <title>Annotation of Allomyces macrogynus ATCC 38327.</title>
        <authorList>
            <consortium name="The Broad Institute Genome Sequencing Platform"/>
            <person name="Russ C."/>
            <person name="Cuomo C."/>
            <person name="Burger G."/>
            <person name="Gray M.W."/>
            <person name="Holland P.W.H."/>
            <person name="King N."/>
            <person name="Lang F.B.F."/>
            <person name="Roger A.J."/>
            <person name="Ruiz-Trillo I."/>
            <person name="Young S.K."/>
            <person name="Zeng Q."/>
            <person name="Gargeya S."/>
            <person name="Fitzgerald M."/>
            <person name="Haas B."/>
            <person name="Abouelleil A."/>
            <person name="Alvarado L."/>
            <person name="Arachchi H.M."/>
            <person name="Berlin A."/>
            <person name="Chapman S.B."/>
            <person name="Gearin G."/>
            <person name="Goldberg J."/>
            <person name="Griggs A."/>
            <person name="Gujja S."/>
            <person name="Hansen M."/>
            <person name="Heiman D."/>
            <person name="Howarth C."/>
            <person name="Larimer J."/>
            <person name="Lui A."/>
            <person name="MacDonald P.J.P."/>
            <person name="McCowen C."/>
            <person name="Montmayeur A."/>
            <person name="Murphy C."/>
            <person name="Neiman D."/>
            <person name="Pearson M."/>
            <person name="Priest M."/>
            <person name="Roberts A."/>
            <person name="Saif S."/>
            <person name="Shea T."/>
            <person name="Sisk P."/>
            <person name="Stolte C."/>
            <person name="Sykes S."/>
            <person name="Wortman J."/>
            <person name="Nusbaum C."/>
            <person name="Birren B."/>
        </authorList>
    </citation>
    <scope>NUCLEOTIDE SEQUENCE [LARGE SCALE GENOMIC DNA]</scope>
    <source>
        <strain evidence="2 3">ATCC 38327</strain>
    </source>
</reference>
<feature type="compositionally biased region" description="Pro residues" evidence="1">
    <location>
        <begin position="74"/>
        <end position="83"/>
    </location>
</feature>
<proteinExistence type="predicted"/>
<dbReference type="Proteomes" id="UP000054350">
    <property type="component" value="Unassembled WGS sequence"/>
</dbReference>
<dbReference type="AlphaFoldDB" id="A0A0L0SAI7"/>
<feature type="region of interest" description="Disordered" evidence="1">
    <location>
        <begin position="115"/>
        <end position="292"/>
    </location>
</feature>
<keyword evidence="3" id="KW-1185">Reference proteome</keyword>
<feature type="compositionally biased region" description="Pro residues" evidence="1">
    <location>
        <begin position="9"/>
        <end position="19"/>
    </location>
</feature>
<organism evidence="2 3">
    <name type="scientific">Allomyces macrogynus (strain ATCC 38327)</name>
    <name type="common">Allomyces javanicus var. macrogynus</name>
    <dbReference type="NCBI Taxonomy" id="578462"/>
    <lineage>
        <taxon>Eukaryota</taxon>
        <taxon>Fungi</taxon>
        <taxon>Fungi incertae sedis</taxon>
        <taxon>Blastocladiomycota</taxon>
        <taxon>Blastocladiomycetes</taxon>
        <taxon>Blastocladiales</taxon>
        <taxon>Blastocladiaceae</taxon>
        <taxon>Allomyces</taxon>
    </lineage>
</organism>
<feature type="compositionally biased region" description="Low complexity" evidence="1">
    <location>
        <begin position="195"/>
        <end position="218"/>
    </location>
</feature>